<dbReference type="EMBL" id="GG662588">
    <property type="protein sequence ID" value="EAR84753.1"/>
    <property type="molecule type" value="Genomic_DNA"/>
</dbReference>
<feature type="domain" description="CRAL-TRIO" evidence="1">
    <location>
        <begin position="89"/>
        <end position="253"/>
    </location>
</feature>
<accession>Q22HE8</accession>
<dbReference type="InterPro" id="IPR036273">
    <property type="entry name" value="CRAL/TRIO_N_dom_sf"/>
</dbReference>
<dbReference type="PANTHER" id="PTHR45824:SF29">
    <property type="entry name" value="GH16843P"/>
    <property type="match status" value="1"/>
</dbReference>
<dbReference type="SUPFAM" id="SSF46938">
    <property type="entry name" value="CRAL/TRIO N-terminal domain"/>
    <property type="match status" value="1"/>
</dbReference>
<dbReference type="SMART" id="SM00516">
    <property type="entry name" value="SEC14"/>
    <property type="match status" value="1"/>
</dbReference>
<dbReference type="PANTHER" id="PTHR45824">
    <property type="entry name" value="GH16843P"/>
    <property type="match status" value="1"/>
</dbReference>
<dbReference type="KEGG" id="tet:TTHERM_00637550"/>
<gene>
    <name evidence="2" type="ORF">TTHERM_00637550</name>
</gene>
<dbReference type="InterPro" id="IPR036865">
    <property type="entry name" value="CRAL-TRIO_dom_sf"/>
</dbReference>
<protein>
    <submittedName>
        <fullName evidence="2">Divergent CRAL/TRIO domain protein</fullName>
    </submittedName>
</protein>
<dbReference type="PROSITE" id="PS50191">
    <property type="entry name" value="CRAL_TRIO"/>
    <property type="match status" value="1"/>
</dbReference>
<dbReference type="SUPFAM" id="SSF52087">
    <property type="entry name" value="CRAL/TRIO domain"/>
    <property type="match status" value="1"/>
</dbReference>
<evidence type="ECO:0000259" key="1">
    <source>
        <dbReference type="PROSITE" id="PS50191"/>
    </source>
</evidence>
<evidence type="ECO:0000313" key="2">
    <source>
        <dbReference type="EMBL" id="EAR84753.1"/>
    </source>
</evidence>
<name>Q22HE8_TETTS</name>
<organism evidence="2 3">
    <name type="scientific">Tetrahymena thermophila (strain SB210)</name>
    <dbReference type="NCBI Taxonomy" id="312017"/>
    <lineage>
        <taxon>Eukaryota</taxon>
        <taxon>Sar</taxon>
        <taxon>Alveolata</taxon>
        <taxon>Ciliophora</taxon>
        <taxon>Intramacronucleata</taxon>
        <taxon>Oligohymenophorea</taxon>
        <taxon>Hymenostomatida</taxon>
        <taxon>Tetrahymenina</taxon>
        <taxon>Tetrahymenidae</taxon>
        <taxon>Tetrahymena</taxon>
    </lineage>
</organism>
<dbReference type="InterPro" id="IPR052578">
    <property type="entry name" value="PI_Transfer_CRAL-TRIO"/>
</dbReference>
<keyword evidence="3" id="KW-1185">Reference proteome</keyword>
<dbReference type="eggNOG" id="KOG1470">
    <property type="taxonomic scope" value="Eukaryota"/>
</dbReference>
<dbReference type="HOGENOM" id="CLU_067969_0_0_1"/>
<dbReference type="Gene3D" id="3.40.525.10">
    <property type="entry name" value="CRAL-TRIO lipid binding domain"/>
    <property type="match status" value="1"/>
</dbReference>
<proteinExistence type="predicted"/>
<dbReference type="Pfam" id="PF00650">
    <property type="entry name" value="CRAL_TRIO"/>
    <property type="match status" value="1"/>
</dbReference>
<evidence type="ECO:0000313" key="3">
    <source>
        <dbReference type="Proteomes" id="UP000009168"/>
    </source>
</evidence>
<dbReference type="GeneID" id="7832834"/>
<dbReference type="OMA" id="RITWIID"/>
<reference evidence="3" key="1">
    <citation type="journal article" date="2006" name="PLoS Biol.">
        <title>Macronuclear genome sequence of the ciliate Tetrahymena thermophila, a model eukaryote.</title>
        <authorList>
            <person name="Eisen J.A."/>
            <person name="Coyne R.S."/>
            <person name="Wu M."/>
            <person name="Wu D."/>
            <person name="Thiagarajan M."/>
            <person name="Wortman J.R."/>
            <person name="Badger J.H."/>
            <person name="Ren Q."/>
            <person name="Amedeo P."/>
            <person name="Jones K.M."/>
            <person name="Tallon L.J."/>
            <person name="Delcher A.L."/>
            <person name="Salzberg S.L."/>
            <person name="Silva J.C."/>
            <person name="Haas B.J."/>
            <person name="Majoros W.H."/>
            <person name="Farzad M."/>
            <person name="Carlton J.M."/>
            <person name="Smith R.K. Jr."/>
            <person name="Garg J."/>
            <person name="Pearlman R.E."/>
            <person name="Karrer K.M."/>
            <person name="Sun L."/>
            <person name="Manning G."/>
            <person name="Elde N.C."/>
            <person name="Turkewitz A.P."/>
            <person name="Asai D.J."/>
            <person name="Wilkes D.E."/>
            <person name="Wang Y."/>
            <person name="Cai H."/>
            <person name="Collins K."/>
            <person name="Stewart B.A."/>
            <person name="Lee S.R."/>
            <person name="Wilamowska K."/>
            <person name="Weinberg Z."/>
            <person name="Ruzzo W.L."/>
            <person name="Wloga D."/>
            <person name="Gaertig J."/>
            <person name="Frankel J."/>
            <person name="Tsao C.-C."/>
            <person name="Gorovsky M.A."/>
            <person name="Keeling P.J."/>
            <person name="Waller R.F."/>
            <person name="Patron N.J."/>
            <person name="Cherry J.M."/>
            <person name="Stover N.A."/>
            <person name="Krieger C.J."/>
            <person name="del Toro C."/>
            <person name="Ryder H.F."/>
            <person name="Williamson S.C."/>
            <person name="Barbeau R.A."/>
            <person name="Hamilton E.P."/>
            <person name="Orias E."/>
        </authorList>
    </citation>
    <scope>NUCLEOTIDE SEQUENCE [LARGE SCALE GENOMIC DNA]</scope>
    <source>
        <strain evidence="3">SB210</strain>
    </source>
</reference>
<dbReference type="OrthoDB" id="407887at2759"/>
<dbReference type="AlphaFoldDB" id="Q22HE8"/>
<dbReference type="InterPro" id="IPR001251">
    <property type="entry name" value="CRAL-TRIO_dom"/>
</dbReference>
<dbReference type="InParanoid" id="Q22HE8"/>
<dbReference type="Proteomes" id="UP000009168">
    <property type="component" value="Unassembled WGS sequence"/>
</dbReference>
<dbReference type="RefSeq" id="XP_001032416.1">
    <property type="nucleotide sequence ID" value="XM_001032416.1"/>
</dbReference>
<dbReference type="CDD" id="cd00170">
    <property type="entry name" value="SEC14"/>
    <property type="match status" value="1"/>
</dbReference>
<sequence length="290" mass="33718">MTQIDNTDFIKELNEKQVQVFQKFKDTVEAQSQTTFTAQMSEENKKFYLNQNEIIRILLARDFDPKKSLEMWKNWVQWREQNKPETIKEQDIVEELKAGKAFLTGGYDIQKNPILVAVFRRHIPGAIPRETTEKFFIHYLEDALKKARQTGSGRVTIFADMVGYSNKNFSTKDSDLIKKLLSILQDNYPESLGKLIVFKPTWLFKFVYAIVKPFLSKRTKEKIVLLKKEEEILKYISKEELLAEYGGTSTFQYAYPPGSKPLNVLEGKVEIVNEKPENGEEAEVDQNILE</sequence>
<dbReference type="GO" id="GO:0008526">
    <property type="term" value="F:phosphatidylinositol transfer activity"/>
    <property type="evidence" value="ECO:0007669"/>
    <property type="project" value="TreeGrafter"/>
</dbReference>